<dbReference type="CDD" id="cd01948">
    <property type="entry name" value="EAL"/>
    <property type="match status" value="1"/>
</dbReference>
<dbReference type="PROSITE" id="PS50883">
    <property type="entry name" value="EAL"/>
    <property type="match status" value="1"/>
</dbReference>
<comment type="caution">
    <text evidence="3">The sequence shown here is derived from an EMBL/GenBank/DDBJ whole genome shotgun (WGS) entry which is preliminary data.</text>
</comment>
<evidence type="ECO:0000259" key="2">
    <source>
        <dbReference type="PROSITE" id="PS50887"/>
    </source>
</evidence>
<dbReference type="SMART" id="SM00065">
    <property type="entry name" value="GAF"/>
    <property type="match status" value="1"/>
</dbReference>
<dbReference type="NCBIfam" id="TIGR00254">
    <property type="entry name" value="GGDEF"/>
    <property type="match status" value="1"/>
</dbReference>
<feature type="domain" description="GGDEF" evidence="2">
    <location>
        <begin position="207"/>
        <end position="338"/>
    </location>
</feature>
<protein>
    <submittedName>
        <fullName evidence="3">EAL domain-containing protein</fullName>
    </submittedName>
</protein>
<evidence type="ECO:0000259" key="1">
    <source>
        <dbReference type="PROSITE" id="PS50883"/>
    </source>
</evidence>
<dbReference type="InterPro" id="IPR003018">
    <property type="entry name" value="GAF"/>
</dbReference>
<reference evidence="3" key="1">
    <citation type="submission" date="2021-03" db="EMBL/GenBank/DDBJ databases">
        <title>Genome sequencing and assembly of Tianweitania sediminis.</title>
        <authorList>
            <person name="Chhetri G."/>
        </authorList>
    </citation>
    <scope>NUCLEOTIDE SEQUENCE</scope>
    <source>
        <strain evidence="3">Z8</strain>
    </source>
</reference>
<dbReference type="InterPro" id="IPR001633">
    <property type="entry name" value="EAL_dom"/>
</dbReference>
<dbReference type="AlphaFoldDB" id="A0A8J7QZ52"/>
<evidence type="ECO:0000313" key="3">
    <source>
        <dbReference type="EMBL" id="MBP0437140.1"/>
    </source>
</evidence>
<dbReference type="PANTHER" id="PTHR33121:SF70">
    <property type="entry name" value="SIGNALING PROTEIN YKOW"/>
    <property type="match status" value="1"/>
</dbReference>
<dbReference type="InterPro" id="IPR035919">
    <property type="entry name" value="EAL_sf"/>
</dbReference>
<dbReference type="Proteomes" id="UP000666240">
    <property type="component" value="Unassembled WGS sequence"/>
</dbReference>
<dbReference type="SUPFAM" id="SSF141868">
    <property type="entry name" value="EAL domain-like"/>
    <property type="match status" value="1"/>
</dbReference>
<dbReference type="SUPFAM" id="SSF55781">
    <property type="entry name" value="GAF domain-like"/>
    <property type="match status" value="1"/>
</dbReference>
<dbReference type="InterPro" id="IPR029016">
    <property type="entry name" value="GAF-like_dom_sf"/>
</dbReference>
<evidence type="ECO:0000313" key="4">
    <source>
        <dbReference type="Proteomes" id="UP000666240"/>
    </source>
</evidence>
<dbReference type="Gene3D" id="3.30.70.270">
    <property type="match status" value="1"/>
</dbReference>
<dbReference type="PROSITE" id="PS50887">
    <property type="entry name" value="GGDEF"/>
    <property type="match status" value="1"/>
</dbReference>
<feature type="domain" description="EAL" evidence="1">
    <location>
        <begin position="347"/>
        <end position="602"/>
    </location>
</feature>
<keyword evidence="4" id="KW-1185">Reference proteome</keyword>
<dbReference type="SMART" id="SM00267">
    <property type="entry name" value="GGDEF"/>
    <property type="match status" value="1"/>
</dbReference>
<dbReference type="Pfam" id="PF00990">
    <property type="entry name" value="GGDEF"/>
    <property type="match status" value="1"/>
</dbReference>
<dbReference type="CDD" id="cd01949">
    <property type="entry name" value="GGDEF"/>
    <property type="match status" value="1"/>
</dbReference>
<dbReference type="InterPro" id="IPR050706">
    <property type="entry name" value="Cyclic-di-GMP_PDE-like"/>
</dbReference>
<dbReference type="Pfam" id="PF00563">
    <property type="entry name" value="EAL"/>
    <property type="match status" value="1"/>
</dbReference>
<dbReference type="Gene3D" id="3.30.450.40">
    <property type="match status" value="1"/>
</dbReference>
<accession>A0A8J7QZ52</accession>
<proteinExistence type="predicted"/>
<name>A0A8J7QZ52_9HYPH</name>
<sequence>MSSSNVAARLVSLQTAVLEMIAYGEPISLISERICREAEALSEGTVCSILCVDADRHLKTLAAPSLPVHVSRAFSGLAIGPSVGSCGTSAFLGEPVTVVDITDDERWLHYKDLVLPLGLMACWSSPIKSRDARILGTFAFYYRAKRGPTAVENAIVASLTNLCAIMLEHREIQLKVHELAFTDTLSQLPNRASYNNRVDELVKDPDANFALLLLDIDHLKAANDMMGHSVGDALIRTVAARLRDMGGSLEPFRLGGDEFGLIVHGCDTPEAMEEVARSLIAKAELPFEADGYTVVPSVTIGGAIYTGEGEAERLVQNADMALYHGKENSRGSFVAYRETLQTSMARRVAVIGALGSALNENRVEAFYQPIVRIDTGAIVGLEALARIQMPNGLVQTAAQFHEATSDPRLAYELTGRMLGQVASAVRSWLDLGLPFQHIGINVTQADFKKGDLEQRIVDAFAAAEVPLKHIILEVNEAVYLGPGDDFVANAVERLRSRGILVALDDFGTGFASLTHLLHFPVDILKIDRSFVTNLKDDRNSEVIVEALLSIASKLNMKIVAEGIETLEQAERLVSMGCVLGQGYRFAPPVPRNMTTELLRRFSQGLGHTRFTPGLPLIDQLDLNDTR</sequence>
<dbReference type="SUPFAM" id="SSF55073">
    <property type="entry name" value="Nucleotide cyclase"/>
    <property type="match status" value="1"/>
</dbReference>
<dbReference type="PANTHER" id="PTHR33121">
    <property type="entry name" value="CYCLIC DI-GMP PHOSPHODIESTERASE PDEF"/>
    <property type="match status" value="1"/>
</dbReference>
<dbReference type="InterPro" id="IPR000160">
    <property type="entry name" value="GGDEF_dom"/>
</dbReference>
<dbReference type="EMBL" id="JAGIYY010000001">
    <property type="protein sequence ID" value="MBP0437140.1"/>
    <property type="molecule type" value="Genomic_DNA"/>
</dbReference>
<dbReference type="SMART" id="SM00052">
    <property type="entry name" value="EAL"/>
    <property type="match status" value="1"/>
</dbReference>
<dbReference type="Gene3D" id="3.20.20.450">
    <property type="entry name" value="EAL domain"/>
    <property type="match status" value="1"/>
</dbReference>
<dbReference type="InterPro" id="IPR043128">
    <property type="entry name" value="Rev_trsase/Diguanyl_cyclase"/>
</dbReference>
<dbReference type="RefSeq" id="WP_209333179.1">
    <property type="nucleotide sequence ID" value="NZ_JAGIYY010000001.1"/>
</dbReference>
<organism evidence="3 4">
    <name type="scientific">Tianweitania sediminis</name>
    <dbReference type="NCBI Taxonomy" id="1502156"/>
    <lineage>
        <taxon>Bacteria</taxon>
        <taxon>Pseudomonadati</taxon>
        <taxon>Pseudomonadota</taxon>
        <taxon>Alphaproteobacteria</taxon>
        <taxon>Hyphomicrobiales</taxon>
        <taxon>Phyllobacteriaceae</taxon>
        <taxon>Tianweitania</taxon>
    </lineage>
</organism>
<gene>
    <name evidence="3" type="ORF">J5Y06_00560</name>
</gene>
<dbReference type="Pfam" id="PF13185">
    <property type="entry name" value="GAF_2"/>
    <property type="match status" value="1"/>
</dbReference>
<dbReference type="GO" id="GO:0071111">
    <property type="term" value="F:cyclic-guanylate-specific phosphodiesterase activity"/>
    <property type="evidence" value="ECO:0007669"/>
    <property type="project" value="InterPro"/>
</dbReference>
<dbReference type="InterPro" id="IPR029787">
    <property type="entry name" value="Nucleotide_cyclase"/>
</dbReference>